<dbReference type="Proteomes" id="UP000624404">
    <property type="component" value="Unassembled WGS sequence"/>
</dbReference>
<evidence type="ECO:0000313" key="2">
    <source>
        <dbReference type="Proteomes" id="UP000624404"/>
    </source>
</evidence>
<organism evidence="1 2">
    <name type="scientific">Sclerotinia trifoliorum</name>
    <dbReference type="NCBI Taxonomy" id="28548"/>
    <lineage>
        <taxon>Eukaryota</taxon>
        <taxon>Fungi</taxon>
        <taxon>Dikarya</taxon>
        <taxon>Ascomycota</taxon>
        <taxon>Pezizomycotina</taxon>
        <taxon>Leotiomycetes</taxon>
        <taxon>Helotiales</taxon>
        <taxon>Sclerotiniaceae</taxon>
        <taxon>Sclerotinia</taxon>
    </lineage>
</organism>
<proteinExistence type="predicted"/>
<name>A0A8H2W4S9_9HELO</name>
<accession>A0A8H2W4S9</accession>
<reference evidence="1" key="1">
    <citation type="submission" date="2020-10" db="EMBL/GenBank/DDBJ databases">
        <authorList>
            <person name="Kusch S."/>
        </authorList>
    </citation>
    <scope>NUCLEOTIDE SEQUENCE</scope>
    <source>
        <strain evidence="1">SwB9</strain>
    </source>
</reference>
<comment type="caution">
    <text evidence="1">The sequence shown here is derived from an EMBL/GenBank/DDBJ whole genome shotgun (WGS) entry which is preliminary data.</text>
</comment>
<keyword evidence="2" id="KW-1185">Reference proteome</keyword>
<gene>
    <name evidence="1" type="ORF">SCLTRI_LOCUS9399</name>
</gene>
<sequence length="169" mass="19402">MRHDPQSKLRKRIACKDLPTESISILREFYGLSIVSTYVDEVERESTTRDLTRKDMEDIHTHVLYMEESSDVCLYDIICSHEAKTHEVVSYFLEGRPIAPALSVRKLKDTSQANIIWQFICLHNLMEKEQNDLVKRGEDITPQANIDKGIWNTDIEMGVGTEGSEQCGL</sequence>
<evidence type="ECO:0000313" key="1">
    <source>
        <dbReference type="EMBL" id="CAD6450577.1"/>
    </source>
</evidence>
<protein>
    <submittedName>
        <fullName evidence="1">84221862-a4be-486e-9783-ff8dd5e16a55-CDS</fullName>
    </submittedName>
</protein>
<dbReference type="EMBL" id="CAJHIA010000034">
    <property type="protein sequence ID" value="CAD6450577.1"/>
    <property type="molecule type" value="Genomic_DNA"/>
</dbReference>
<dbReference type="AlphaFoldDB" id="A0A8H2W4S9"/>
<dbReference type="OrthoDB" id="3546540at2759"/>